<gene>
    <name evidence="2" type="ORF">DFA_07809</name>
</gene>
<sequence>MKSCNMLVATRHGLKNDCIALREIPTRSCVQKTYTRDEGNVADRLYYSISFIFSTTMMIKIVLLVFIVCVARTSLAQCFVSPNSKICAAEGQFCDNLDSVCQIGYFCGANPTSPSGGDQSVMADGQGSFEPIPKTICIKNLKQGDRWYPGDECEPGTYQNTMNNNPTPTCQPIYWASLSQDCQTNTDCQPGLECSPDKKCEPTGLAGDIQCEMDSQCQFGLRCNTSTNLCEKRLKEGEECTLSESACEETLLCVTTNDIDNKKTCIKPFSLTEGNTCDDRFEIFDGQSGLYTGPCQAGLLCPDNTCVKPTWTEPSINCTSDSFCNKYESCICQGGANSTTGQCVPKYITDVSIIQECASLTAELNQCIIDNKCQSPFLEFNQVYSQSCMIKNCASACEIQGKCSVPEFDLPYNCFDADFDYESYGTCSSSSNTILPTFIFISILMIISSLVL</sequence>
<dbReference type="AlphaFoldDB" id="F4Q3G2"/>
<evidence type="ECO:0000256" key="1">
    <source>
        <dbReference type="SAM" id="Phobius"/>
    </source>
</evidence>
<name>F4Q3G2_CACFS</name>
<dbReference type="GeneID" id="14869735"/>
<keyword evidence="1" id="KW-0812">Transmembrane</keyword>
<dbReference type="OrthoDB" id="23972at2759"/>
<evidence type="ECO:0000313" key="3">
    <source>
        <dbReference type="Proteomes" id="UP000007797"/>
    </source>
</evidence>
<dbReference type="KEGG" id="dfa:DFA_07809"/>
<dbReference type="EMBL" id="GL883021">
    <property type="protein sequence ID" value="EGG16831.1"/>
    <property type="molecule type" value="Genomic_DNA"/>
</dbReference>
<organism evidence="2 3">
    <name type="scientific">Cavenderia fasciculata</name>
    <name type="common">Slime mold</name>
    <name type="synonym">Dictyostelium fasciculatum</name>
    <dbReference type="NCBI Taxonomy" id="261658"/>
    <lineage>
        <taxon>Eukaryota</taxon>
        <taxon>Amoebozoa</taxon>
        <taxon>Evosea</taxon>
        <taxon>Eumycetozoa</taxon>
        <taxon>Dictyostelia</taxon>
        <taxon>Acytosteliales</taxon>
        <taxon>Cavenderiaceae</taxon>
        <taxon>Cavenderia</taxon>
    </lineage>
</organism>
<dbReference type="PANTHER" id="PTHR33459">
    <property type="entry name" value="DD-GDCA PROTEIN"/>
    <property type="match status" value="1"/>
</dbReference>
<reference evidence="3" key="1">
    <citation type="journal article" date="2011" name="Genome Res.">
        <title>Phylogeny-wide analysis of social amoeba genomes highlights ancient origins for complex intercellular communication.</title>
        <authorList>
            <person name="Heidel A.J."/>
            <person name="Lawal H.M."/>
            <person name="Felder M."/>
            <person name="Schilde C."/>
            <person name="Helps N.R."/>
            <person name="Tunggal B."/>
            <person name="Rivero F."/>
            <person name="John U."/>
            <person name="Schleicher M."/>
            <person name="Eichinger L."/>
            <person name="Platzer M."/>
            <person name="Noegel A.A."/>
            <person name="Schaap P."/>
            <person name="Gloeckner G."/>
        </authorList>
    </citation>
    <scope>NUCLEOTIDE SEQUENCE [LARGE SCALE GENOMIC DNA]</scope>
    <source>
        <strain evidence="3">SH3</strain>
    </source>
</reference>
<dbReference type="STRING" id="1054147.F4Q3G2"/>
<feature type="transmembrane region" description="Helical" evidence="1">
    <location>
        <begin position="45"/>
        <end position="68"/>
    </location>
</feature>
<keyword evidence="1" id="KW-1133">Transmembrane helix</keyword>
<proteinExistence type="predicted"/>
<dbReference type="RefSeq" id="XP_004355305.1">
    <property type="nucleotide sequence ID" value="XM_004355253.1"/>
</dbReference>
<dbReference type="Proteomes" id="UP000007797">
    <property type="component" value="Unassembled WGS sequence"/>
</dbReference>
<keyword evidence="1" id="KW-0472">Membrane</keyword>
<keyword evidence="3" id="KW-1185">Reference proteome</keyword>
<evidence type="ECO:0000313" key="2">
    <source>
        <dbReference type="EMBL" id="EGG16831.1"/>
    </source>
</evidence>
<accession>F4Q3G2</accession>
<protein>
    <submittedName>
        <fullName evidence="2">Uncharacterized protein</fullName>
    </submittedName>
</protein>
<dbReference type="PANTHER" id="PTHR33459:SF7">
    <property type="entry name" value="DD-GDCA PROTEIN"/>
    <property type="match status" value="1"/>
</dbReference>
<dbReference type="InterPro" id="IPR052326">
    <property type="entry name" value="Diff-Dev_Assoc_Protein"/>
</dbReference>